<keyword evidence="1" id="KW-0378">Hydrolase</keyword>
<dbReference type="Proteomes" id="UP001589867">
    <property type="component" value="Unassembled WGS sequence"/>
</dbReference>
<dbReference type="Gene3D" id="3.30.1330.40">
    <property type="entry name" value="RutC-like"/>
    <property type="match status" value="1"/>
</dbReference>
<reference evidence="1 2" key="1">
    <citation type="submission" date="2024-09" db="EMBL/GenBank/DDBJ databases">
        <authorList>
            <person name="Sun Q."/>
            <person name="Mori K."/>
        </authorList>
    </citation>
    <scope>NUCLEOTIDE SEQUENCE [LARGE SCALE GENOMIC DNA]</scope>
    <source>
        <strain evidence="1 2">TBRC 3947</strain>
    </source>
</reference>
<evidence type="ECO:0000313" key="1">
    <source>
        <dbReference type="EMBL" id="MFC0529540.1"/>
    </source>
</evidence>
<dbReference type="RefSeq" id="WP_377252404.1">
    <property type="nucleotide sequence ID" value="NZ_JBHLUH010000036.1"/>
</dbReference>
<organism evidence="1 2">
    <name type="scientific">Phytohabitans kaempferiae</name>
    <dbReference type="NCBI Taxonomy" id="1620943"/>
    <lineage>
        <taxon>Bacteria</taxon>
        <taxon>Bacillati</taxon>
        <taxon>Actinomycetota</taxon>
        <taxon>Actinomycetes</taxon>
        <taxon>Micromonosporales</taxon>
        <taxon>Micromonosporaceae</taxon>
    </lineage>
</organism>
<dbReference type="PANTHER" id="PTHR11803">
    <property type="entry name" value="2-IMINOBUTANOATE/2-IMINOPROPANOATE DEAMINASE RIDA"/>
    <property type="match status" value="1"/>
</dbReference>
<name>A0ABV6M4B8_9ACTN</name>
<dbReference type="SUPFAM" id="SSF55298">
    <property type="entry name" value="YjgF-like"/>
    <property type="match status" value="1"/>
</dbReference>
<proteinExistence type="predicted"/>
<gene>
    <name evidence="1" type="ORF">ACFFIA_17940</name>
</gene>
<dbReference type="EC" id="3.5.-.-" evidence="1"/>
<dbReference type="InterPro" id="IPR035959">
    <property type="entry name" value="RutC-like_sf"/>
</dbReference>
<protein>
    <submittedName>
        <fullName evidence="1">RidA family protein</fullName>
        <ecNumber evidence="1">3.5.-.-</ecNumber>
    </submittedName>
</protein>
<dbReference type="EMBL" id="JBHLUH010000036">
    <property type="protein sequence ID" value="MFC0529540.1"/>
    <property type="molecule type" value="Genomic_DNA"/>
</dbReference>
<dbReference type="PANTHER" id="PTHR11803:SF39">
    <property type="entry name" value="2-IMINOBUTANOATE_2-IMINOPROPANOATE DEAMINASE"/>
    <property type="match status" value="1"/>
</dbReference>
<evidence type="ECO:0000313" key="2">
    <source>
        <dbReference type="Proteomes" id="UP001589867"/>
    </source>
</evidence>
<dbReference type="InterPro" id="IPR006175">
    <property type="entry name" value="YjgF/YER057c/UK114"/>
</dbReference>
<accession>A0ABV6M4B8</accession>
<keyword evidence="2" id="KW-1185">Reference proteome</keyword>
<sequence length="131" mass="14245">MSDRVSIDLDGAGHGDTPIPMACRVANLVFSSAVSGRDPADGTRPGEVEREVELAFGNVAEVIRRAGASVDDVAEMTVLVSDESIRKLVDQYWVRMFPDPASRPARHTTVQQLRGGARIQLRFVAVARERA</sequence>
<dbReference type="GO" id="GO:0016787">
    <property type="term" value="F:hydrolase activity"/>
    <property type="evidence" value="ECO:0007669"/>
    <property type="project" value="UniProtKB-KW"/>
</dbReference>
<comment type="caution">
    <text evidence="1">The sequence shown here is derived from an EMBL/GenBank/DDBJ whole genome shotgun (WGS) entry which is preliminary data.</text>
</comment>
<dbReference type="Pfam" id="PF01042">
    <property type="entry name" value="Ribonuc_L-PSP"/>
    <property type="match status" value="1"/>
</dbReference>